<accession>A0A5P1E1H3</accession>
<sequence>MSQSSKEMDEPDFPDLDYKIRADCSFPLSLPSQPPDIRDWFSSYQYESPDPSHPSHDLDETQDPLGGFEIQQQEGPPKFNKDEPRVKDDRVLSEDGQDLVATTKRSDDEENGSAQEEILKVPVAGLKRKQAVRRVLGETCTNDDGLTANENSNKLKVGEGTLQREQSPKRCRSGELAASASKDGFISTKRRERSRPPTAVSVKNQENVEATSGVKRGGKCERLMREELKEKNGILADKTNVQVEVEQGNAGKWQCPRKRKPYDAPPLKQLRLEQWVRRVN</sequence>
<protein>
    <submittedName>
        <fullName evidence="2">Uncharacterized protein</fullName>
    </submittedName>
</protein>
<organism evidence="2 3">
    <name type="scientific">Asparagus officinalis</name>
    <name type="common">Garden asparagus</name>
    <dbReference type="NCBI Taxonomy" id="4686"/>
    <lineage>
        <taxon>Eukaryota</taxon>
        <taxon>Viridiplantae</taxon>
        <taxon>Streptophyta</taxon>
        <taxon>Embryophyta</taxon>
        <taxon>Tracheophyta</taxon>
        <taxon>Spermatophyta</taxon>
        <taxon>Magnoliopsida</taxon>
        <taxon>Liliopsida</taxon>
        <taxon>Asparagales</taxon>
        <taxon>Asparagaceae</taxon>
        <taxon>Asparagoideae</taxon>
        <taxon>Asparagus</taxon>
    </lineage>
</organism>
<feature type="compositionally biased region" description="Basic and acidic residues" evidence="1">
    <location>
        <begin position="79"/>
        <end position="93"/>
    </location>
</feature>
<name>A0A5P1E1H3_ASPOF</name>
<evidence type="ECO:0000256" key="1">
    <source>
        <dbReference type="SAM" id="MobiDB-lite"/>
    </source>
</evidence>
<proteinExistence type="predicted"/>
<dbReference type="AlphaFoldDB" id="A0A5P1E1H3"/>
<evidence type="ECO:0000313" key="2">
    <source>
        <dbReference type="EMBL" id="ONK56328.1"/>
    </source>
</evidence>
<dbReference type="Gramene" id="ONK56328">
    <property type="protein sequence ID" value="ONK56328"/>
    <property type="gene ID" value="A4U43_C10F6880"/>
</dbReference>
<evidence type="ECO:0000313" key="3">
    <source>
        <dbReference type="Proteomes" id="UP000243459"/>
    </source>
</evidence>
<keyword evidence="3" id="KW-1185">Reference proteome</keyword>
<dbReference type="PANTHER" id="PTHR36368:SF1">
    <property type="entry name" value="ATP-DEPENDENT CASEINOLYTIC PROTEASE_CROTONASE FAMILY PROTEIN"/>
    <property type="match status" value="1"/>
</dbReference>
<feature type="region of interest" description="Disordered" evidence="1">
    <location>
        <begin position="25"/>
        <end position="117"/>
    </location>
</feature>
<dbReference type="EMBL" id="CM007390">
    <property type="protein sequence ID" value="ONK56328.1"/>
    <property type="molecule type" value="Genomic_DNA"/>
</dbReference>
<feature type="compositionally biased region" description="Polar residues" evidence="1">
    <location>
        <begin position="201"/>
        <end position="210"/>
    </location>
</feature>
<dbReference type="OMA" id="DTNEDFC"/>
<dbReference type="PANTHER" id="PTHR36368">
    <property type="entry name" value="ATP-DEPENDENT CASEINOLYTIC PROTEASE/CROTONASE FAMILY PROTEIN"/>
    <property type="match status" value="1"/>
</dbReference>
<feature type="region of interest" description="Disordered" evidence="1">
    <location>
        <begin position="141"/>
        <end position="214"/>
    </location>
</feature>
<feature type="compositionally biased region" description="Polar residues" evidence="1">
    <location>
        <begin position="141"/>
        <end position="154"/>
    </location>
</feature>
<dbReference type="Proteomes" id="UP000243459">
    <property type="component" value="Chromosome 10"/>
</dbReference>
<reference evidence="3" key="1">
    <citation type="journal article" date="2017" name="Nat. Commun.">
        <title>The asparagus genome sheds light on the origin and evolution of a young Y chromosome.</title>
        <authorList>
            <person name="Harkess A."/>
            <person name="Zhou J."/>
            <person name="Xu C."/>
            <person name="Bowers J.E."/>
            <person name="Van der Hulst R."/>
            <person name="Ayyampalayam S."/>
            <person name="Mercati F."/>
            <person name="Riccardi P."/>
            <person name="McKain M.R."/>
            <person name="Kakrana A."/>
            <person name="Tang H."/>
            <person name="Ray J."/>
            <person name="Groenendijk J."/>
            <person name="Arikit S."/>
            <person name="Mathioni S.M."/>
            <person name="Nakano M."/>
            <person name="Shan H."/>
            <person name="Telgmann-Rauber A."/>
            <person name="Kanno A."/>
            <person name="Yue Z."/>
            <person name="Chen H."/>
            <person name="Li W."/>
            <person name="Chen Y."/>
            <person name="Xu X."/>
            <person name="Zhang Y."/>
            <person name="Luo S."/>
            <person name="Chen H."/>
            <person name="Gao J."/>
            <person name="Mao Z."/>
            <person name="Pires J.C."/>
            <person name="Luo M."/>
            <person name="Kudrna D."/>
            <person name="Wing R.A."/>
            <person name="Meyers B.C."/>
            <person name="Yi K."/>
            <person name="Kong H."/>
            <person name="Lavrijsen P."/>
            <person name="Sunseri F."/>
            <person name="Falavigna A."/>
            <person name="Ye Y."/>
            <person name="Leebens-Mack J.H."/>
            <person name="Chen G."/>
        </authorList>
    </citation>
    <scope>NUCLEOTIDE SEQUENCE [LARGE SCALE GENOMIC DNA]</scope>
    <source>
        <strain evidence="3">cv. DH0086</strain>
    </source>
</reference>
<gene>
    <name evidence="2" type="ORF">A4U43_C10F6880</name>
</gene>
<dbReference type="OrthoDB" id="1847229at2759"/>